<sequence length="209" mass="23269">MRISELSARSGVSVASIKYYLREGLLTSGEQSATNQADYGDYHVRRLRLIRSLIDIGGLSISKVRATLAAMEDETTPMHDAFGAVMHGLDEIPTGDLSADVMAAYDEVQVWLRHRNWKIEDDAPAPYRLAELVATLRRFGFPAAVSDFDNSADFVERTAEAEVHYARSMPDRTAAVETMLIGTVIYERALVEVRRLALEAASFRLDETN</sequence>
<dbReference type="AlphaFoldDB" id="A0A652YMJ6"/>
<comment type="caution">
    <text evidence="2">The sequence shown here is derived from an EMBL/GenBank/DDBJ whole genome shotgun (WGS) entry which is preliminary data.</text>
</comment>
<dbReference type="PANTHER" id="PTHR30204">
    <property type="entry name" value="REDOX-CYCLING DRUG-SENSING TRANSCRIPTIONAL ACTIVATOR SOXR"/>
    <property type="match status" value="1"/>
</dbReference>
<evidence type="ECO:0000313" key="2">
    <source>
        <dbReference type="EMBL" id="TYQ03078.1"/>
    </source>
</evidence>
<name>A0A652YMJ6_NOCGL</name>
<dbReference type="Pfam" id="PF13411">
    <property type="entry name" value="MerR_1"/>
    <property type="match status" value="1"/>
</dbReference>
<reference evidence="2" key="1">
    <citation type="submission" date="2019-07" db="EMBL/GenBank/DDBJ databases">
        <title>Genomic Encyclopedia of Type Strains, Phase IV (KMG-IV): sequencing the most valuable type-strain genomes for metagenomic binning, comparative biology and taxonomic classification.</title>
        <authorList>
            <person name="Goeker M."/>
        </authorList>
    </citation>
    <scope>NUCLEOTIDE SEQUENCE</scope>
    <source>
        <strain evidence="2">DSM 44596</strain>
    </source>
</reference>
<organism evidence="2">
    <name type="scientific">Nocardia globerula</name>
    <dbReference type="NCBI Taxonomy" id="1818"/>
    <lineage>
        <taxon>Bacteria</taxon>
        <taxon>Bacillati</taxon>
        <taxon>Actinomycetota</taxon>
        <taxon>Actinomycetes</taxon>
        <taxon>Mycobacteriales</taxon>
        <taxon>Nocardiaceae</taxon>
        <taxon>Nocardia</taxon>
    </lineage>
</organism>
<dbReference type="InterPro" id="IPR000551">
    <property type="entry name" value="MerR-type_HTH_dom"/>
</dbReference>
<protein>
    <submittedName>
        <fullName evidence="2">MerR-like DNA binding protein</fullName>
    </submittedName>
</protein>
<keyword evidence="1" id="KW-0238">DNA-binding</keyword>
<dbReference type="GO" id="GO:0003677">
    <property type="term" value="F:DNA binding"/>
    <property type="evidence" value="ECO:0007669"/>
    <property type="project" value="UniProtKB-KW"/>
</dbReference>
<dbReference type="CDD" id="cd04780">
    <property type="entry name" value="HTH_MerR-like_sg5"/>
    <property type="match status" value="1"/>
</dbReference>
<accession>A0A652YMJ6</accession>
<dbReference type="SMART" id="SM00422">
    <property type="entry name" value="HTH_MERR"/>
    <property type="match status" value="1"/>
</dbReference>
<dbReference type="GO" id="GO:0003700">
    <property type="term" value="F:DNA-binding transcription factor activity"/>
    <property type="evidence" value="ECO:0007669"/>
    <property type="project" value="InterPro"/>
</dbReference>
<dbReference type="Gene3D" id="1.10.1660.10">
    <property type="match status" value="1"/>
</dbReference>
<dbReference type="PRINTS" id="PR00040">
    <property type="entry name" value="HTHMERR"/>
</dbReference>
<dbReference type="PROSITE" id="PS50937">
    <property type="entry name" value="HTH_MERR_2"/>
    <property type="match status" value="1"/>
</dbReference>
<dbReference type="SUPFAM" id="SSF46955">
    <property type="entry name" value="Putative DNA-binding domain"/>
    <property type="match status" value="1"/>
</dbReference>
<evidence type="ECO:0000256" key="1">
    <source>
        <dbReference type="ARBA" id="ARBA00023125"/>
    </source>
</evidence>
<gene>
    <name evidence="2" type="ORF">FNL38_105228</name>
</gene>
<proteinExistence type="predicted"/>
<dbReference type="InterPro" id="IPR009061">
    <property type="entry name" value="DNA-bd_dom_put_sf"/>
</dbReference>
<dbReference type="PANTHER" id="PTHR30204:SF98">
    <property type="entry name" value="HTH-TYPE TRANSCRIPTIONAL REGULATOR ADHR"/>
    <property type="match status" value="1"/>
</dbReference>
<dbReference type="EMBL" id="VNIQ01000005">
    <property type="protein sequence ID" value="TYQ03078.1"/>
    <property type="molecule type" value="Genomic_DNA"/>
</dbReference>
<dbReference type="InterPro" id="IPR047057">
    <property type="entry name" value="MerR_fam"/>
</dbReference>